<evidence type="ECO:0000313" key="1">
    <source>
        <dbReference type="Proteomes" id="UP000790787"/>
    </source>
</evidence>
<sequence length="240" mass="27704">MELLVKNKLGFIDGACLKSSYRGKLRHQWKLCNVVVFLWIGHTVSTELQPSIIYASDARKVSNEFKERFNISNLTMFYHLWTTIGTLRQGTDFITSYYTKMKDLWDEMDLMVPGAGCEYDETRPFLDQFKNLCLLQFLVSLNDNYSHVRSEILLKTHVLTVYQAYALAVHKESQKTLSVANSDKEPLIMLAGRGRGFKAARKPGPICDYYSYKGHLKENCYKIISYPPDFKSKKKPQNSV</sequence>
<evidence type="ECO:0000313" key="2">
    <source>
        <dbReference type="RefSeq" id="XP_075100375.1"/>
    </source>
</evidence>
<organism evidence="1 2">
    <name type="scientific">Nicotiana tabacum</name>
    <name type="common">Common tobacco</name>
    <dbReference type="NCBI Taxonomy" id="4097"/>
    <lineage>
        <taxon>Eukaryota</taxon>
        <taxon>Viridiplantae</taxon>
        <taxon>Streptophyta</taxon>
        <taxon>Embryophyta</taxon>
        <taxon>Tracheophyta</taxon>
        <taxon>Spermatophyta</taxon>
        <taxon>Magnoliopsida</taxon>
        <taxon>eudicotyledons</taxon>
        <taxon>Gunneridae</taxon>
        <taxon>Pentapetalae</taxon>
        <taxon>asterids</taxon>
        <taxon>lamiids</taxon>
        <taxon>Solanales</taxon>
        <taxon>Solanaceae</taxon>
        <taxon>Nicotianoideae</taxon>
        <taxon>Nicotianeae</taxon>
        <taxon>Nicotiana</taxon>
    </lineage>
</organism>
<dbReference type="Proteomes" id="UP000790787">
    <property type="component" value="Chromosome 3"/>
</dbReference>
<accession>A0AC58TT29</accession>
<reference evidence="2" key="2">
    <citation type="submission" date="2025-08" db="UniProtKB">
        <authorList>
            <consortium name="RefSeq"/>
        </authorList>
    </citation>
    <scope>IDENTIFICATION</scope>
    <source>
        <tissue evidence="2">Leaf</tissue>
    </source>
</reference>
<protein>
    <submittedName>
        <fullName evidence="2">Uncharacterized protein LOC142176455</fullName>
    </submittedName>
</protein>
<reference evidence="1" key="1">
    <citation type="journal article" date="2014" name="Nat. Commun.">
        <title>The tobacco genome sequence and its comparison with those of tomato and potato.</title>
        <authorList>
            <person name="Sierro N."/>
            <person name="Battey J.N."/>
            <person name="Ouadi S."/>
            <person name="Bakaher N."/>
            <person name="Bovet L."/>
            <person name="Willig A."/>
            <person name="Goepfert S."/>
            <person name="Peitsch M.C."/>
            <person name="Ivanov N.V."/>
        </authorList>
    </citation>
    <scope>NUCLEOTIDE SEQUENCE [LARGE SCALE GENOMIC DNA]</scope>
</reference>
<dbReference type="RefSeq" id="XP_075100375.1">
    <property type="nucleotide sequence ID" value="XM_075244274.1"/>
</dbReference>
<keyword evidence="1" id="KW-1185">Reference proteome</keyword>
<name>A0AC58TT29_TOBAC</name>
<proteinExistence type="predicted"/>
<gene>
    <name evidence="2" type="primary">LOC142176455</name>
</gene>